<name>A0AC61QKN9_9BACT</name>
<organism evidence="1 2">
    <name type="scientific">Candidatus Syntrophosphaera thermopropionivorans</name>
    <dbReference type="NCBI Taxonomy" id="2593015"/>
    <lineage>
        <taxon>Bacteria</taxon>
        <taxon>Pseudomonadati</taxon>
        <taxon>Candidatus Cloacimonadota</taxon>
        <taxon>Candidatus Cloacimonadia</taxon>
        <taxon>Candidatus Cloacimonadales</taxon>
        <taxon>Candidatus Cloacimonadaceae</taxon>
        <taxon>Candidatus Syntrophosphaera</taxon>
    </lineage>
</organism>
<accession>A0AC61QKN9</accession>
<gene>
    <name evidence="1" type="primary">rpoN</name>
    <name evidence="1" type="ORF">E0946_02035</name>
</gene>
<dbReference type="EMBL" id="SMOG01000002">
    <property type="protein sequence ID" value="TDF74228.1"/>
    <property type="molecule type" value="Genomic_DNA"/>
</dbReference>
<keyword evidence="2" id="KW-1185">Reference proteome</keyword>
<evidence type="ECO:0000313" key="1">
    <source>
        <dbReference type="EMBL" id="TDF74228.1"/>
    </source>
</evidence>
<proteinExistence type="predicted"/>
<evidence type="ECO:0000313" key="2">
    <source>
        <dbReference type="Proteomes" id="UP000294588"/>
    </source>
</evidence>
<protein>
    <submittedName>
        <fullName evidence="1">RNA polymerase factor sigma-54</fullName>
    </submittedName>
</protein>
<comment type="caution">
    <text evidence="1">The sequence shown here is derived from an EMBL/GenBank/DDBJ whole genome shotgun (WGS) entry which is preliminary data.</text>
</comment>
<dbReference type="Proteomes" id="UP000294588">
    <property type="component" value="Unassembled WGS sequence"/>
</dbReference>
<sequence length="485" mass="56305">MNSFNQNISMQEKQELALKPKMLQSLKMLTLPILELENYIKQELVNNPLLELRDEKEEEDLEETPMTFVPEESQKNLDDTDSSFEWGQTISEAKELTEILDQWNEYHQNYEGSSSKPEKDKGEALLIYEESGIEQFMQQLYPLSLPDNEIDFVAEMLDNCDSYGYLSPEFNLERAARAYGISPERAKVIHNIVLQLPPKGITSRNISECLLAQLSEEERQNSILVGLCTDQFENLIHRRFQKIASYYGVSEDCILFWRDVIAKLDPKPGLRILTPNTAYIVPDITIKRIDDDFEVIINDHISPNIIISPHYLKLMAHGFLDKETLKFVRERINSAKFLIKSIYMRTRTLERVTKAIIKYQSDFFYNGTGIIQPLTYSVIARELSVNESTISRVVKHKYAETPYGIYALKDFFSSTAGIDTRNENISRQQIKSFICKMVENEDKKHPLSDQELVNLLKKEGLIISRRIVAKYRFELGILNSRLRRM</sequence>
<reference evidence="1" key="1">
    <citation type="submission" date="2019-03" db="EMBL/GenBank/DDBJ databases">
        <title>Candidatus Syntrophosphaera thermopropionivorans: a novel player in syntrophic propionate oxidation during anaerobic digestion.</title>
        <authorList>
            <person name="Dyksma S."/>
        </authorList>
    </citation>
    <scope>NUCLEOTIDE SEQUENCE</scope>
    <source>
        <strain evidence="1">W5</strain>
    </source>
</reference>